<organism evidence="8 9">
    <name type="scientific">Plesiocystis pacifica SIR-1</name>
    <dbReference type="NCBI Taxonomy" id="391625"/>
    <lineage>
        <taxon>Bacteria</taxon>
        <taxon>Pseudomonadati</taxon>
        <taxon>Myxococcota</taxon>
        <taxon>Polyangia</taxon>
        <taxon>Nannocystales</taxon>
        <taxon>Nannocystaceae</taxon>
        <taxon>Plesiocystis</taxon>
    </lineage>
</organism>
<evidence type="ECO:0000256" key="2">
    <source>
        <dbReference type="ARBA" id="ARBA00009347"/>
    </source>
</evidence>
<keyword evidence="3" id="KW-0285">Flavoprotein</keyword>
<dbReference type="SUPFAM" id="SSF56645">
    <property type="entry name" value="Acyl-CoA dehydrogenase NM domain-like"/>
    <property type="match status" value="1"/>
</dbReference>
<dbReference type="Pfam" id="PF02771">
    <property type="entry name" value="Acyl-CoA_dh_N"/>
    <property type="match status" value="1"/>
</dbReference>
<accession>A6G1Z0</accession>
<dbReference type="PANTHER" id="PTHR42803">
    <property type="entry name" value="ACYL-COA DEHYDROGENASE"/>
    <property type="match status" value="1"/>
</dbReference>
<feature type="domain" description="Acetyl-CoA dehydrogenase-like C-terminal" evidence="7">
    <location>
        <begin position="486"/>
        <end position="614"/>
    </location>
</feature>
<dbReference type="Pfam" id="PF12806">
    <property type="entry name" value="Acyl-CoA_dh_C"/>
    <property type="match status" value="1"/>
</dbReference>
<evidence type="ECO:0000259" key="6">
    <source>
        <dbReference type="Pfam" id="PF02771"/>
    </source>
</evidence>
<dbReference type="InterPro" id="IPR036250">
    <property type="entry name" value="AcylCo_DH-like_C"/>
</dbReference>
<evidence type="ECO:0000256" key="4">
    <source>
        <dbReference type="ARBA" id="ARBA00022827"/>
    </source>
</evidence>
<dbReference type="Gene3D" id="1.20.140.10">
    <property type="entry name" value="Butyryl-CoA Dehydrogenase, subunit A, domain 3"/>
    <property type="match status" value="1"/>
</dbReference>
<reference evidence="8 9" key="1">
    <citation type="submission" date="2007-06" db="EMBL/GenBank/DDBJ databases">
        <authorList>
            <person name="Shimkets L."/>
            <person name="Ferriera S."/>
            <person name="Johnson J."/>
            <person name="Kravitz S."/>
            <person name="Beeson K."/>
            <person name="Sutton G."/>
            <person name="Rogers Y.-H."/>
            <person name="Friedman R."/>
            <person name="Frazier M."/>
            <person name="Venter J.C."/>
        </authorList>
    </citation>
    <scope>NUCLEOTIDE SEQUENCE [LARGE SCALE GENOMIC DNA]</scope>
    <source>
        <strain evidence="8 9">SIR-1</strain>
    </source>
</reference>
<feature type="domain" description="Acyl-CoA dehydrogenase/oxidase N-terminal" evidence="6">
    <location>
        <begin position="49"/>
        <end position="159"/>
    </location>
</feature>
<comment type="cofactor">
    <cofactor evidence="1">
        <name>FAD</name>
        <dbReference type="ChEBI" id="CHEBI:57692"/>
    </cofactor>
</comment>
<dbReference type="SUPFAM" id="SSF47203">
    <property type="entry name" value="Acyl-CoA dehydrogenase C-terminal domain-like"/>
    <property type="match status" value="1"/>
</dbReference>
<evidence type="ECO:0000256" key="1">
    <source>
        <dbReference type="ARBA" id="ARBA00001974"/>
    </source>
</evidence>
<dbReference type="InterPro" id="IPR009100">
    <property type="entry name" value="AcylCoA_DH/oxidase_NM_dom_sf"/>
</dbReference>
<dbReference type="STRING" id="391625.PPSIR1_36057"/>
<dbReference type="InterPro" id="IPR013786">
    <property type="entry name" value="AcylCoA_DH/ox_N"/>
</dbReference>
<gene>
    <name evidence="8" type="ORF">PPSIR1_36057</name>
</gene>
<dbReference type="PANTHER" id="PTHR42803:SF3">
    <property type="entry name" value="ACYL-COA DEHYDROGENASE-RELATED"/>
    <property type="match status" value="1"/>
</dbReference>
<dbReference type="Proteomes" id="UP000005801">
    <property type="component" value="Unassembled WGS sequence"/>
</dbReference>
<evidence type="ECO:0000313" key="8">
    <source>
        <dbReference type="EMBL" id="EDM80180.1"/>
    </source>
</evidence>
<evidence type="ECO:0000259" key="5">
    <source>
        <dbReference type="Pfam" id="PF00441"/>
    </source>
</evidence>
<dbReference type="eggNOG" id="COG1960">
    <property type="taxonomic scope" value="Bacteria"/>
</dbReference>
<proteinExistence type="inferred from homology"/>
<dbReference type="Gene3D" id="2.40.110.10">
    <property type="entry name" value="Butyryl-CoA Dehydrogenase, subunit A, domain 2"/>
    <property type="match status" value="1"/>
</dbReference>
<name>A6G1Z0_9BACT</name>
<dbReference type="Gene3D" id="1.10.540.10">
    <property type="entry name" value="Acyl-CoA dehydrogenase/oxidase, N-terminal domain"/>
    <property type="match status" value="1"/>
</dbReference>
<dbReference type="InterPro" id="IPR052166">
    <property type="entry name" value="Diverse_Acyl-CoA_DH"/>
</dbReference>
<dbReference type="RefSeq" id="WP_006970739.1">
    <property type="nucleotide sequence ID" value="NZ_ABCS01000013.1"/>
</dbReference>
<comment type="similarity">
    <text evidence="2">Belongs to the acyl-CoA dehydrogenase family.</text>
</comment>
<keyword evidence="4" id="KW-0274">FAD</keyword>
<dbReference type="Pfam" id="PF00441">
    <property type="entry name" value="Acyl-CoA_dh_1"/>
    <property type="match status" value="1"/>
</dbReference>
<dbReference type="InterPro" id="IPR009075">
    <property type="entry name" value="AcylCo_DH/oxidase_C"/>
</dbReference>
<dbReference type="InterPro" id="IPR025878">
    <property type="entry name" value="Acyl-CoA_dh-like_C_dom"/>
</dbReference>
<evidence type="ECO:0000259" key="7">
    <source>
        <dbReference type="Pfam" id="PF12806"/>
    </source>
</evidence>
<dbReference type="AlphaFoldDB" id="A6G1Z0"/>
<protein>
    <submittedName>
        <fullName evidence="8">Acyl-CoA dehydrogenase family protein</fullName>
    </submittedName>
</protein>
<feature type="domain" description="Acyl-CoA dehydrogenase/oxidase C-terminal" evidence="5">
    <location>
        <begin position="303"/>
        <end position="468"/>
    </location>
</feature>
<dbReference type="GO" id="GO:0016627">
    <property type="term" value="F:oxidoreductase activity, acting on the CH-CH group of donors"/>
    <property type="evidence" value="ECO:0007669"/>
    <property type="project" value="InterPro"/>
</dbReference>
<evidence type="ECO:0000313" key="9">
    <source>
        <dbReference type="Proteomes" id="UP000005801"/>
    </source>
</evidence>
<dbReference type="GO" id="GO:0050660">
    <property type="term" value="F:flavin adenine dinucleotide binding"/>
    <property type="evidence" value="ECO:0007669"/>
    <property type="project" value="InterPro"/>
</dbReference>
<evidence type="ECO:0000256" key="3">
    <source>
        <dbReference type="ARBA" id="ARBA00022630"/>
    </source>
</evidence>
<dbReference type="OrthoDB" id="9765339at2"/>
<dbReference type="InterPro" id="IPR046373">
    <property type="entry name" value="Acyl-CoA_Oxase/DH_mid-dom_sf"/>
</dbReference>
<dbReference type="EMBL" id="ABCS01000013">
    <property type="protein sequence ID" value="EDM80180.1"/>
    <property type="molecule type" value="Genomic_DNA"/>
</dbReference>
<sequence length="619" mass="67914">MAGTNPLIRDRDVDFQLYEVHDAEQLCKLPHFAEHTREIFDLWLRSAAKLAREQFYPAFKPMDEKGAELIDGRIKSPEGMAELFDAAVDLGLITAARPESVGGSQLPLTVSVVGYLYLMAGNSGAVGYPLLTAGAAHLIESFGSEALKATFMKRMYAGEWVGTMSLTEPGAGSGLGDITSTATPIEGREAEGAHHIRGSKIFISGGDLDFRDNIVHLTLARRPGDPPGVKGISLFAVPRLRPSAGLEDPSNEDAGEGEIAVEFNDVHTSQLIHKIGWKGLPSLGLSYGEADDCVGWIVGEPCRGLSYMFQMMNEARILVGANGTATASAAYHQSVDYARERKQGRSLDPRQKTKEPIPIIEHPDVKRMLLRQKAIVEASMCLVMTASRYNDVAEHGANEGDRKRARMILDILTPITKTFPAERGFESTSLALQIHGGYGYSSEYLPELWFREQRLNSIHEGTTTIQGLDLLGRKVVANMGQSLMVLMEEIRADIEVARKDGVDEALCEAVKIEVARVGGLTQVLGQRGMSGDVLGMMAHSHDYLCLFSNFIVAWQWLRMAGAASRGLTEAHDPDSEAFYRAKLEAARYWIRTELPDNARLAELCESNEDSYLKVPDSAW</sequence>
<keyword evidence="9" id="KW-1185">Reference proteome</keyword>
<dbReference type="InterPro" id="IPR037069">
    <property type="entry name" value="AcylCoA_DH/ox_N_sf"/>
</dbReference>
<comment type="caution">
    <text evidence="8">The sequence shown here is derived from an EMBL/GenBank/DDBJ whole genome shotgun (WGS) entry which is preliminary data.</text>
</comment>